<organism evidence="16 17">
    <name type="scientific">Carlito syrichta</name>
    <name type="common">Philippine tarsier</name>
    <name type="synonym">Tarsius syrichta</name>
    <dbReference type="NCBI Taxonomy" id="1868482"/>
    <lineage>
        <taxon>Eukaryota</taxon>
        <taxon>Metazoa</taxon>
        <taxon>Chordata</taxon>
        <taxon>Craniata</taxon>
        <taxon>Vertebrata</taxon>
        <taxon>Euteleostomi</taxon>
        <taxon>Mammalia</taxon>
        <taxon>Eutheria</taxon>
        <taxon>Euarchontoglires</taxon>
        <taxon>Primates</taxon>
        <taxon>Haplorrhini</taxon>
        <taxon>Tarsiiformes</taxon>
        <taxon>Tarsiidae</taxon>
        <taxon>Carlito</taxon>
    </lineage>
</organism>
<evidence type="ECO:0000256" key="10">
    <source>
        <dbReference type="ARBA" id="ARBA00023224"/>
    </source>
</evidence>
<dbReference type="RefSeq" id="XP_008050504.2">
    <property type="nucleotide sequence ID" value="XM_008052313.2"/>
</dbReference>
<evidence type="ECO:0000256" key="5">
    <source>
        <dbReference type="ARBA" id="ARBA00023040"/>
    </source>
</evidence>
<name>A0A1U7SRN0_CARSF</name>
<dbReference type="KEGG" id="csyr:103254175"/>
<feature type="region of interest" description="Disordered" evidence="13">
    <location>
        <begin position="349"/>
        <end position="379"/>
    </location>
</feature>
<evidence type="ECO:0000259" key="15">
    <source>
        <dbReference type="PROSITE" id="PS50262"/>
    </source>
</evidence>
<dbReference type="PRINTS" id="PR00237">
    <property type="entry name" value="GPCRRHODOPSN"/>
</dbReference>
<dbReference type="AlphaFoldDB" id="A0A1U7SRN0"/>
<comment type="subcellular location">
    <subcellularLocation>
        <location evidence="1">Cell membrane</location>
        <topology evidence="1">Multi-pass membrane protein</topology>
    </subcellularLocation>
</comment>
<keyword evidence="9" id="KW-0325">Glycoprotein</keyword>
<comment type="similarity">
    <text evidence="12">Belongs to the G-protein coupled receptor 1 family.</text>
</comment>
<evidence type="ECO:0000256" key="2">
    <source>
        <dbReference type="ARBA" id="ARBA00022475"/>
    </source>
</evidence>
<dbReference type="CTD" id="2854"/>
<feature type="transmembrane region" description="Helical" evidence="14">
    <location>
        <begin position="256"/>
        <end position="277"/>
    </location>
</feature>
<feature type="compositionally biased region" description="Polar residues" evidence="13">
    <location>
        <begin position="368"/>
        <end position="379"/>
    </location>
</feature>
<keyword evidence="10 12" id="KW-0807">Transducer</keyword>
<dbReference type="GO" id="GO:0006954">
    <property type="term" value="P:inflammatory response"/>
    <property type="evidence" value="ECO:0007669"/>
    <property type="project" value="TreeGrafter"/>
</dbReference>
<evidence type="ECO:0000256" key="3">
    <source>
        <dbReference type="ARBA" id="ARBA00022692"/>
    </source>
</evidence>
<keyword evidence="4 14" id="KW-1133">Transmembrane helix</keyword>
<dbReference type="Proteomes" id="UP000189704">
    <property type="component" value="Unplaced"/>
</dbReference>
<dbReference type="Gene3D" id="1.20.1070.10">
    <property type="entry name" value="Rhodopsin 7-helix transmembrane proteins"/>
    <property type="match status" value="1"/>
</dbReference>
<keyword evidence="2" id="KW-1003">Cell membrane</keyword>
<keyword evidence="16" id="KW-1185">Reference proteome</keyword>
<dbReference type="PANTHER" id="PTHR24225">
    <property type="entry name" value="CHEMOTACTIC RECEPTOR"/>
    <property type="match status" value="1"/>
</dbReference>
<evidence type="ECO:0000256" key="6">
    <source>
        <dbReference type="ARBA" id="ARBA00023136"/>
    </source>
</evidence>
<sequence>MNGVSRGHSLQDRPPAALTLSLSCPREMSDSNCLSEDVACLRWLTVAVLSVSFVVGVLGNGLVLWMMAFRMARTVPTVWFFNLALADFTVLLSLPVAIHSVYSGQWLLGKWACQFYTAFLSLTFFTSIWLLVLISADRCVSVLHPVWARRHRTVQRANWLAAGVWFLAVISCVPQLKFRSVAEWHGCKHCYFEFSVENKTSKSWDSAAMNRQVAVTVAHFLLGFLAPLAIIGACAHLIRARLRREGWVHASRPKTLLLVLVSAFFIFWLPFNLALVVQAGRQMPAHKDTHHPQLPLTLWATISLGCVNSCLNPFLYVFIGRDFQKNCFQSLGSLPSALARAFGEEGLLSPPASTEVKPPGSDGKLQAGTESLPSQIKAP</sequence>
<feature type="transmembrane region" description="Helical" evidence="14">
    <location>
        <begin position="157"/>
        <end position="176"/>
    </location>
</feature>
<evidence type="ECO:0000256" key="14">
    <source>
        <dbReference type="SAM" id="Phobius"/>
    </source>
</evidence>
<dbReference type="InterPro" id="IPR017452">
    <property type="entry name" value="GPCR_Rhodpsn_7TM"/>
</dbReference>
<feature type="transmembrane region" description="Helical" evidence="14">
    <location>
        <begin position="213"/>
        <end position="235"/>
    </location>
</feature>
<evidence type="ECO:0000256" key="9">
    <source>
        <dbReference type="ARBA" id="ARBA00023180"/>
    </source>
</evidence>
<evidence type="ECO:0000256" key="8">
    <source>
        <dbReference type="ARBA" id="ARBA00023170"/>
    </source>
</evidence>
<dbReference type="InterPro" id="IPR000276">
    <property type="entry name" value="GPCR_Rhodpsn"/>
</dbReference>
<feature type="transmembrane region" description="Helical" evidence="14">
    <location>
        <begin position="79"/>
        <end position="102"/>
    </location>
</feature>
<keyword evidence="6 14" id="KW-0472">Membrane</keyword>
<accession>A0A1U7SRN0</accession>
<dbReference type="PROSITE" id="PS51257">
    <property type="entry name" value="PROKAR_LIPOPROTEIN"/>
    <property type="match status" value="1"/>
</dbReference>
<dbReference type="GO" id="GO:0004875">
    <property type="term" value="F:complement receptor activity"/>
    <property type="evidence" value="ECO:0007669"/>
    <property type="project" value="TreeGrafter"/>
</dbReference>
<feature type="domain" description="G-protein coupled receptors family 1 profile" evidence="15">
    <location>
        <begin position="59"/>
        <end position="316"/>
    </location>
</feature>
<protein>
    <submittedName>
        <fullName evidence="17">Probable G-protein coupled receptor 32</fullName>
    </submittedName>
</protein>
<dbReference type="GO" id="GO:0005886">
    <property type="term" value="C:plasma membrane"/>
    <property type="evidence" value="ECO:0007669"/>
    <property type="project" value="UniProtKB-SubCell"/>
</dbReference>
<evidence type="ECO:0000313" key="16">
    <source>
        <dbReference type="Proteomes" id="UP000189704"/>
    </source>
</evidence>
<gene>
    <name evidence="17" type="primary">GPR32</name>
</gene>
<keyword evidence="5 12" id="KW-0297">G-protein coupled receptor</keyword>
<evidence type="ECO:0000256" key="7">
    <source>
        <dbReference type="ARBA" id="ARBA00023157"/>
    </source>
</evidence>
<dbReference type="InterPro" id="IPR000826">
    <property type="entry name" value="Formyl_rcpt-rel"/>
</dbReference>
<feature type="transmembrane region" description="Helical" evidence="14">
    <location>
        <begin position="43"/>
        <end position="67"/>
    </location>
</feature>
<dbReference type="PRINTS" id="PR00526">
    <property type="entry name" value="FMETLEUPHER"/>
</dbReference>
<keyword evidence="3 12" id="KW-0812">Transmembrane</keyword>
<dbReference type="SUPFAM" id="SSF81321">
    <property type="entry name" value="Family A G protein-coupled receptor-like"/>
    <property type="match status" value="1"/>
</dbReference>
<dbReference type="PANTHER" id="PTHR24225:SF27">
    <property type="entry name" value="G-PROTEIN COUPLED RECEPTOR 32-RELATED"/>
    <property type="match status" value="1"/>
</dbReference>
<evidence type="ECO:0000256" key="13">
    <source>
        <dbReference type="SAM" id="MobiDB-lite"/>
    </source>
</evidence>
<comment type="similarity">
    <text evidence="11">Belongs to the chemokine-like receptor (CMKLR) family.</text>
</comment>
<dbReference type="GeneID" id="103254175"/>
<keyword evidence="8 12" id="KW-0675">Receptor</keyword>
<dbReference type="PROSITE" id="PS00237">
    <property type="entry name" value="G_PROTEIN_RECEP_F1_1"/>
    <property type="match status" value="1"/>
</dbReference>
<feature type="transmembrane region" description="Helical" evidence="14">
    <location>
        <begin position="297"/>
        <end position="319"/>
    </location>
</feature>
<dbReference type="OrthoDB" id="6088892at2759"/>
<dbReference type="GO" id="GO:0007204">
    <property type="term" value="P:positive regulation of cytosolic calcium ion concentration"/>
    <property type="evidence" value="ECO:0007669"/>
    <property type="project" value="TreeGrafter"/>
</dbReference>
<dbReference type="Pfam" id="PF00001">
    <property type="entry name" value="7tm_1"/>
    <property type="match status" value="1"/>
</dbReference>
<proteinExistence type="inferred from homology"/>
<dbReference type="PROSITE" id="PS50262">
    <property type="entry name" value="G_PROTEIN_RECEP_F1_2"/>
    <property type="match status" value="1"/>
</dbReference>
<reference evidence="17" key="1">
    <citation type="submission" date="2025-08" db="UniProtKB">
        <authorList>
            <consortium name="RefSeq"/>
        </authorList>
    </citation>
    <scope>IDENTIFICATION</scope>
</reference>
<dbReference type="GO" id="GO:0007200">
    <property type="term" value="P:phospholipase C-activating G protein-coupled receptor signaling pathway"/>
    <property type="evidence" value="ECO:0007669"/>
    <property type="project" value="TreeGrafter"/>
</dbReference>
<evidence type="ECO:0000256" key="4">
    <source>
        <dbReference type="ARBA" id="ARBA00022989"/>
    </source>
</evidence>
<evidence type="ECO:0000256" key="12">
    <source>
        <dbReference type="RuleBase" id="RU000688"/>
    </source>
</evidence>
<dbReference type="GO" id="GO:0004982">
    <property type="term" value="F:N-formyl peptide receptor activity"/>
    <property type="evidence" value="ECO:0007669"/>
    <property type="project" value="TreeGrafter"/>
</dbReference>
<evidence type="ECO:0000313" key="17">
    <source>
        <dbReference type="RefSeq" id="XP_008050504.2"/>
    </source>
</evidence>
<dbReference type="STRING" id="1868482.ENSTSYP00000022320"/>
<dbReference type="FunFam" id="1.20.1070.10:FF:000315">
    <property type="entry name" value="G protein-coupled receptor 32"/>
    <property type="match status" value="1"/>
</dbReference>
<evidence type="ECO:0000256" key="11">
    <source>
        <dbReference type="ARBA" id="ARBA00025736"/>
    </source>
</evidence>
<evidence type="ECO:0000256" key="1">
    <source>
        <dbReference type="ARBA" id="ARBA00004651"/>
    </source>
</evidence>
<keyword evidence="7" id="KW-1015">Disulfide bond</keyword>
<feature type="transmembrane region" description="Helical" evidence="14">
    <location>
        <begin position="114"/>
        <end position="136"/>
    </location>
</feature>